<evidence type="ECO:0000313" key="3">
    <source>
        <dbReference type="EMBL" id="ALL40805.1"/>
    </source>
</evidence>
<accession>A0A0S1MIW6</accession>
<dbReference type="EMBL" id="KT246714">
    <property type="protein sequence ID" value="ALL40805.1"/>
    <property type="molecule type" value="mRNA"/>
</dbReference>
<sequence>MLTLQMYRAGGSMLSVFFLLSCLFGVYTSGEGVFGNTNAGRLPHSKEQGRENHELSSLDAK</sequence>
<organism evidence="3">
    <name type="scientific">Phakopsora pachyrhizi</name>
    <name type="common">Asian soybean rust disease fungus</name>
    <dbReference type="NCBI Taxonomy" id="170000"/>
    <lineage>
        <taxon>Eukaryota</taxon>
        <taxon>Fungi</taxon>
        <taxon>Dikarya</taxon>
        <taxon>Basidiomycota</taxon>
        <taxon>Pucciniomycotina</taxon>
        <taxon>Pucciniomycetes</taxon>
        <taxon>Pucciniales</taxon>
        <taxon>Phakopsoraceae</taxon>
        <taxon>Phakopsora</taxon>
    </lineage>
</organism>
<proteinExistence type="evidence at transcript level"/>
<dbReference type="AlphaFoldDB" id="A0A0S1MIW6"/>
<feature type="signal peptide" evidence="2">
    <location>
        <begin position="1"/>
        <end position="28"/>
    </location>
</feature>
<feature type="compositionally biased region" description="Basic and acidic residues" evidence="1">
    <location>
        <begin position="44"/>
        <end position="61"/>
    </location>
</feature>
<evidence type="ECO:0000256" key="1">
    <source>
        <dbReference type="SAM" id="MobiDB-lite"/>
    </source>
</evidence>
<keyword evidence="2" id="KW-0732">Signal</keyword>
<name>A0A0S1MIW6_PHAPC</name>
<reference evidence="3" key="1">
    <citation type="submission" date="2015-07" db="EMBL/GenBank/DDBJ databases">
        <title>Elucidating the P. pachyrhizi secretome and potential effectors.</title>
        <authorList>
            <person name="de Carvalho M.C.C.G."/>
            <person name="Nascimento L.C."/>
            <person name="Darben L.M."/>
            <person name="Polizel-Podanosqui A.M."/>
            <person name="Lopes-Caitar V.S."/>
            <person name="Rocha C.S."/>
            <person name="Qi M."/>
            <person name="Carazolle M."/>
            <person name="Kuwahara M.K."/>
            <person name="Pereira G.A.G."/>
            <person name="Abdelnoor R.V."/>
            <person name="Whitham S.A."/>
            <person name="Marcelino-Guimaraes F.C."/>
        </authorList>
    </citation>
    <scope>NUCLEOTIDE SEQUENCE</scope>
</reference>
<feature type="region of interest" description="Disordered" evidence="1">
    <location>
        <begin position="38"/>
        <end position="61"/>
    </location>
</feature>
<feature type="chain" id="PRO_5006589225" description="Secreted protein" evidence="2">
    <location>
        <begin position="29"/>
        <end position="61"/>
    </location>
</feature>
<protein>
    <recommendedName>
        <fullName evidence="4">Secreted protein</fullName>
    </recommendedName>
</protein>
<evidence type="ECO:0008006" key="4">
    <source>
        <dbReference type="Google" id="ProtNLM"/>
    </source>
</evidence>
<evidence type="ECO:0000256" key="2">
    <source>
        <dbReference type="SAM" id="SignalP"/>
    </source>
</evidence>